<sequence length="119" mass="13301">MPMLPPSIHGNQPASCPDRKVVSSVAGHITSRNQSRPVLLTLTLSHEYGVPTVPLAPLVLVRFSKGGLWAWCLFAYLLALFRRSPRCGGFFCFFCLVCILCILWALCRVARESRKRQVV</sequence>
<keyword evidence="1" id="KW-0812">Transmembrane</keyword>
<keyword evidence="3" id="KW-1185">Reference proteome</keyword>
<dbReference type="EMBL" id="CAOQHR010000001">
    <property type="protein sequence ID" value="CAI6273949.1"/>
    <property type="molecule type" value="Genomic_DNA"/>
</dbReference>
<keyword evidence="1" id="KW-1133">Transmembrane helix</keyword>
<keyword evidence="1" id="KW-0472">Membrane</keyword>
<proteinExistence type="predicted"/>
<name>A0A9W4U4S2_9PLEO</name>
<gene>
    <name evidence="2" type="ORF">PDIGIT_LOCUS1837</name>
</gene>
<evidence type="ECO:0000256" key="1">
    <source>
        <dbReference type="SAM" id="Phobius"/>
    </source>
</evidence>
<dbReference type="AlphaFoldDB" id="A0A9W4U4S2"/>
<feature type="transmembrane region" description="Helical" evidence="1">
    <location>
        <begin position="66"/>
        <end position="82"/>
    </location>
</feature>
<comment type="caution">
    <text evidence="2">The sequence shown here is derived from an EMBL/GenBank/DDBJ whole genome shotgun (WGS) entry which is preliminary data.</text>
</comment>
<reference evidence="2" key="1">
    <citation type="submission" date="2023-01" db="EMBL/GenBank/DDBJ databases">
        <authorList>
            <person name="Van Ghelder C."/>
            <person name="Rancurel C."/>
        </authorList>
    </citation>
    <scope>NUCLEOTIDE SEQUENCE</scope>
    <source>
        <strain evidence="2">CNCM I-4278</strain>
    </source>
</reference>
<dbReference type="Proteomes" id="UP001152607">
    <property type="component" value="Unassembled WGS sequence"/>
</dbReference>
<accession>A0A9W4U4S2</accession>
<protein>
    <submittedName>
        <fullName evidence="2">Uncharacterized protein</fullName>
    </submittedName>
</protein>
<organism evidence="2 3">
    <name type="scientific">Periconia digitata</name>
    <dbReference type="NCBI Taxonomy" id="1303443"/>
    <lineage>
        <taxon>Eukaryota</taxon>
        <taxon>Fungi</taxon>
        <taxon>Dikarya</taxon>
        <taxon>Ascomycota</taxon>
        <taxon>Pezizomycotina</taxon>
        <taxon>Dothideomycetes</taxon>
        <taxon>Pleosporomycetidae</taxon>
        <taxon>Pleosporales</taxon>
        <taxon>Massarineae</taxon>
        <taxon>Periconiaceae</taxon>
        <taxon>Periconia</taxon>
    </lineage>
</organism>
<feature type="transmembrane region" description="Helical" evidence="1">
    <location>
        <begin position="88"/>
        <end position="107"/>
    </location>
</feature>
<evidence type="ECO:0000313" key="2">
    <source>
        <dbReference type="EMBL" id="CAI6273949.1"/>
    </source>
</evidence>
<evidence type="ECO:0000313" key="3">
    <source>
        <dbReference type="Proteomes" id="UP001152607"/>
    </source>
</evidence>